<evidence type="ECO:0000313" key="2">
    <source>
        <dbReference type="EMBL" id="NYD26113.1"/>
    </source>
</evidence>
<accession>A0A852QV18</accession>
<reference evidence="2 3" key="1">
    <citation type="submission" date="2020-07" db="EMBL/GenBank/DDBJ databases">
        <title>Sequencing the genomes of 1000 actinobacteria strains.</title>
        <authorList>
            <person name="Klenk H.-P."/>
        </authorList>
    </citation>
    <scope>NUCLEOTIDE SEQUENCE [LARGE SCALE GENOMIC DNA]</scope>
    <source>
        <strain evidence="2 3">DSM 17380</strain>
    </source>
</reference>
<gene>
    <name evidence="2" type="ORF">BJ960_000916</name>
</gene>
<sequence>MQFRKEPHTPDHNEASRKSKPFSWDIPKWAFIPINAIQVEVRADPYSPTVLRDGPRKSIEDGISRALQKVEDATTKVLDNRRRAEEWAIERAREEKERREIEHLTWQYESWLSPLEKLASSVSRHHKVAAAVDELTAYANSLPEGTEHRRALTRYIAWANDHIDATNPARRFIPPADEMPSLAHETWRRSHSSTLEMHRNPL</sequence>
<dbReference type="Proteomes" id="UP000586095">
    <property type="component" value="Unassembled WGS sequence"/>
</dbReference>
<comment type="caution">
    <text evidence="2">The sequence shown here is derived from an EMBL/GenBank/DDBJ whole genome shotgun (WGS) entry which is preliminary data.</text>
</comment>
<dbReference type="RefSeq" id="WP_185986438.1">
    <property type="nucleotide sequence ID" value="NZ_BAAALZ010000002.1"/>
</dbReference>
<protein>
    <submittedName>
        <fullName evidence="2">Uncharacterized protein</fullName>
    </submittedName>
</protein>
<dbReference type="EMBL" id="JACCBD010000001">
    <property type="protein sequence ID" value="NYD26113.1"/>
    <property type="molecule type" value="Genomic_DNA"/>
</dbReference>
<name>A0A852QV18_9MICO</name>
<evidence type="ECO:0000256" key="1">
    <source>
        <dbReference type="SAM" id="MobiDB-lite"/>
    </source>
</evidence>
<feature type="region of interest" description="Disordered" evidence="1">
    <location>
        <begin position="1"/>
        <end position="20"/>
    </location>
</feature>
<dbReference type="AlphaFoldDB" id="A0A852QV18"/>
<keyword evidence="3" id="KW-1185">Reference proteome</keyword>
<proteinExistence type="predicted"/>
<feature type="compositionally biased region" description="Basic and acidic residues" evidence="1">
    <location>
        <begin position="1"/>
        <end position="17"/>
    </location>
</feature>
<organism evidence="2 3">
    <name type="scientific">Leucobacter aridicollis</name>
    <dbReference type="NCBI Taxonomy" id="283878"/>
    <lineage>
        <taxon>Bacteria</taxon>
        <taxon>Bacillati</taxon>
        <taxon>Actinomycetota</taxon>
        <taxon>Actinomycetes</taxon>
        <taxon>Micrococcales</taxon>
        <taxon>Microbacteriaceae</taxon>
        <taxon>Leucobacter</taxon>
    </lineage>
</organism>
<evidence type="ECO:0000313" key="3">
    <source>
        <dbReference type="Proteomes" id="UP000586095"/>
    </source>
</evidence>